<sequence>MNISRPIISGQDENYHKRASARLAAWLARSGPPLRSGSPTADQQRITVVCVSDTHNTRPPLPDGDILLHAGDLSQYGTFAEVQAQLNWLNEQSHRHKVVIAGNHDLILDTAFVKSHPDRELDRAGKSAGDLNWGSIFYLQDSSVTLSINKRPVTIFGSPWTPRCGNFAFQYDREEDIWAGKVSTAIDILLTHGPPATLLDNGKGCRHLLTEIWRSRVPLVVFGHIHEAHGHGFLELNSIQALQEKILLGQRGWSAVLQLLSLIAWKRLQSLYHKPKKTVTIKVVNAALDQRRITVSEFEAISVEL</sequence>
<dbReference type="EMBL" id="JABCIY010000043">
    <property type="protein sequence ID" value="KAF7195089.1"/>
    <property type="molecule type" value="Genomic_DNA"/>
</dbReference>
<dbReference type="InterPro" id="IPR004843">
    <property type="entry name" value="Calcineurin-like_PHP"/>
</dbReference>
<dbReference type="AlphaFoldDB" id="A0A8H6VNW8"/>
<organism evidence="2 3">
    <name type="scientific">Pseudocercospora fuligena</name>
    <dbReference type="NCBI Taxonomy" id="685502"/>
    <lineage>
        <taxon>Eukaryota</taxon>
        <taxon>Fungi</taxon>
        <taxon>Dikarya</taxon>
        <taxon>Ascomycota</taxon>
        <taxon>Pezizomycotina</taxon>
        <taxon>Dothideomycetes</taxon>
        <taxon>Dothideomycetidae</taxon>
        <taxon>Mycosphaerellales</taxon>
        <taxon>Mycosphaerellaceae</taxon>
        <taxon>Pseudocercospora</taxon>
    </lineage>
</organism>
<gene>
    <name evidence="2" type="ORF">HII31_03557</name>
</gene>
<dbReference type="SUPFAM" id="SSF56300">
    <property type="entry name" value="Metallo-dependent phosphatases"/>
    <property type="match status" value="1"/>
</dbReference>
<keyword evidence="3" id="KW-1185">Reference proteome</keyword>
<dbReference type="PANTHER" id="PTHR12905">
    <property type="entry name" value="METALLOPHOSPHOESTERASE"/>
    <property type="match status" value="1"/>
</dbReference>
<evidence type="ECO:0000313" key="3">
    <source>
        <dbReference type="Proteomes" id="UP000660729"/>
    </source>
</evidence>
<keyword evidence="2" id="KW-0456">Lyase</keyword>
<dbReference type="GO" id="GO:0016787">
    <property type="term" value="F:hydrolase activity"/>
    <property type="evidence" value="ECO:0007669"/>
    <property type="project" value="InterPro"/>
</dbReference>
<dbReference type="OrthoDB" id="630188at2759"/>
<proteinExistence type="predicted"/>
<protein>
    <submittedName>
        <fullName evidence="2">Putative rhamnogalacturonate lyase C</fullName>
    </submittedName>
</protein>
<evidence type="ECO:0000313" key="2">
    <source>
        <dbReference type="EMBL" id="KAF7195089.1"/>
    </source>
</evidence>
<feature type="domain" description="Calcineurin-like phosphoesterase" evidence="1">
    <location>
        <begin position="61"/>
        <end position="227"/>
    </location>
</feature>
<accession>A0A8H6VNW8</accession>
<dbReference type="Proteomes" id="UP000660729">
    <property type="component" value="Unassembled WGS sequence"/>
</dbReference>
<dbReference type="GO" id="GO:0016829">
    <property type="term" value="F:lyase activity"/>
    <property type="evidence" value="ECO:0007669"/>
    <property type="project" value="UniProtKB-KW"/>
</dbReference>
<dbReference type="CDD" id="cd07379">
    <property type="entry name" value="MPP_239FB"/>
    <property type="match status" value="1"/>
</dbReference>
<dbReference type="PANTHER" id="PTHR12905:SF18">
    <property type="entry name" value="ESTER HYDROLASE, PUTATIVE (AFU_ORTHOLOGUE AFUA_4G03130)-RELATED"/>
    <property type="match status" value="1"/>
</dbReference>
<dbReference type="Pfam" id="PF00149">
    <property type="entry name" value="Metallophos"/>
    <property type="match status" value="1"/>
</dbReference>
<comment type="caution">
    <text evidence="2">The sequence shown here is derived from an EMBL/GenBank/DDBJ whole genome shotgun (WGS) entry which is preliminary data.</text>
</comment>
<dbReference type="InterPro" id="IPR029052">
    <property type="entry name" value="Metallo-depent_PP-like"/>
</dbReference>
<name>A0A8H6VNW8_9PEZI</name>
<evidence type="ECO:0000259" key="1">
    <source>
        <dbReference type="Pfam" id="PF00149"/>
    </source>
</evidence>
<dbReference type="InterPro" id="IPR051693">
    <property type="entry name" value="UPF0046_metallophosphoest"/>
</dbReference>
<dbReference type="Gene3D" id="3.60.21.10">
    <property type="match status" value="1"/>
</dbReference>
<reference evidence="2" key="1">
    <citation type="submission" date="2020-04" db="EMBL/GenBank/DDBJ databases">
        <title>Draft genome resource of the tomato pathogen Pseudocercospora fuligena.</title>
        <authorList>
            <person name="Zaccaron A."/>
        </authorList>
    </citation>
    <scope>NUCLEOTIDE SEQUENCE</scope>
    <source>
        <strain evidence="2">PF001</strain>
    </source>
</reference>